<dbReference type="Gene3D" id="2.30.39.10">
    <property type="entry name" value="Alpha-1-antitrypsin, domain 1"/>
    <property type="match status" value="1"/>
</dbReference>
<dbReference type="InterPro" id="IPR042178">
    <property type="entry name" value="Serpin_sf_1"/>
</dbReference>
<organism evidence="6 7">
    <name type="scientific">Acyrthosiphon pisum</name>
    <name type="common">Pea aphid</name>
    <dbReference type="NCBI Taxonomy" id="7029"/>
    <lineage>
        <taxon>Eukaryota</taxon>
        <taxon>Metazoa</taxon>
        <taxon>Ecdysozoa</taxon>
        <taxon>Arthropoda</taxon>
        <taxon>Hexapoda</taxon>
        <taxon>Insecta</taxon>
        <taxon>Pterygota</taxon>
        <taxon>Neoptera</taxon>
        <taxon>Paraneoptera</taxon>
        <taxon>Hemiptera</taxon>
        <taxon>Sternorrhyncha</taxon>
        <taxon>Aphidomorpha</taxon>
        <taxon>Aphidoidea</taxon>
        <taxon>Aphididae</taxon>
        <taxon>Macrosiphini</taxon>
        <taxon>Acyrthosiphon</taxon>
    </lineage>
</organism>
<reference evidence="6" key="2">
    <citation type="submission" date="2022-06" db="UniProtKB">
        <authorList>
            <consortium name="EnsemblMetazoa"/>
        </authorList>
    </citation>
    <scope>IDENTIFICATION</scope>
</reference>
<dbReference type="Proteomes" id="UP000007819">
    <property type="component" value="Chromosome A2"/>
</dbReference>
<feature type="domain" description="Serpin" evidence="5">
    <location>
        <begin position="18"/>
        <end position="380"/>
    </location>
</feature>
<dbReference type="Pfam" id="PF00079">
    <property type="entry name" value="Serpin"/>
    <property type="match status" value="1"/>
</dbReference>
<dbReference type="AlphaFoldDB" id="A0A8R2A4M3"/>
<dbReference type="EnsemblMetazoa" id="XM_001950170.5">
    <property type="protein sequence ID" value="XP_001950205.1"/>
    <property type="gene ID" value="LOC100168039"/>
</dbReference>
<dbReference type="InterPro" id="IPR042185">
    <property type="entry name" value="Serpin_sf_2"/>
</dbReference>
<dbReference type="GeneID" id="100168039"/>
<evidence type="ECO:0000256" key="2">
    <source>
        <dbReference type="ARBA" id="ARBA00022690"/>
    </source>
</evidence>
<keyword evidence="2" id="KW-0646">Protease inhibitor</keyword>
<dbReference type="Gene3D" id="3.30.497.10">
    <property type="entry name" value="Antithrombin, subunit I, domain 2"/>
    <property type="match status" value="1"/>
</dbReference>
<dbReference type="CDD" id="cd00172">
    <property type="entry name" value="serpin"/>
    <property type="match status" value="1"/>
</dbReference>
<dbReference type="InterPro" id="IPR023796">
    <property type="entry name" value="Serpin_dom"/>
</dbReference>
<dbReference type="KEGG" id="api:100168039"/>
<evidence type="ECO:0000313" key="6">
    <source>
        <dbReference type="EnsemblMetazoa" id="XP_001950205.1"/>
    </source>
</evidence>
<dbReference type="GO" id="GO:0004867">
    <property type="term" value="F:serine-type endopeptidase inhibitor activity"/>
    <property type="evidence" value="ECO:0007669"/>
    <property type="project" value="UniProtKB-KW"/>
</dbReference>
<keyword evidence="7" id="KW-1185">Reference proteome</keyword>
<sequence>MDNAANIHYTSLTSNYSFSLFKELSSSVEGNVFVSTYSIQFLLLLLAFGSKSKTNDQLKSVLHLSKDKPPNFENIKSVIAKLEVPGHLTVANGIFSDKAFSLNPEYTKNTQKYLNSEVRSVDFSGNPTSGESELNKWVSTKTNGKISGIFKPGEIKKETVLVLASAVHFQNLWKKQFAETKNASFCLTATNHIDIKMMHQTGHFKYYKDNHLKFAAVEIPYKVGGYEMLIILPDKMDAVKDLENVFLKKSKNYAHLLSNMTIHNVELDVPKFKFESEMDLIKTMQKLGLTEIFLPTADFSELSSSGAGKLKVSSMKHKTYVDVNEKGTEAAAVTGAGIENYNLEYVPKDIKNVKFHACHPFLFIIKKDKDILFMGRLSNPTA</sequence>
<dbReference type="OMA" id="NEMSIYY"/>
<proteinExistence type="inferred from homology"/>
<protein>
    <recommendedName>
        <fullName evidence="5">Serpin domain-containing protein</fullName>
    </recommendedName>
</protein>
<name>A0A8R2A4M3_ACYPI</name>
<accession>A0A8R2A4M3</accession>
<dbReference type="SMR" id="A0A8R2A4M3"/>
<dbReference type="OrthoDB" id="671595at2759"/>
<dbReference type="PANTHER" id="PTHR11461:SF211">
    <property type="entry name" value="GH10112P-RELATED"/>
    <property type="match status" value="1"/>
</dbReference>
<dbReference type="GO" id="GO:0005615">
    <property type="term" value="C:extracellular space"/>
    <property type="evidence" value="ECO:0007669"/>
    <property type="project" value="InterPro"/>
</dbReference>
<dbReference type="InterPro" id="IPR036186">
    <property type="entry name" value="Serpin_sf"/>
</dbReference>
<dbReference type="SMART" id="SM00093">
    <property type="entry name" value="SERPIN"/>
    <property type="match status" value="1"/>
</dbReference>
<evidence type="ECO:0000259" key="5">
    <source>
        <dbReference type="SMART" id="SM00093"/>
    </source>
</evidence>
<evidence type="ECO:0000256" key="3">
    <source>
        <dbReference type="ARBA" id="ARBA00022900"/>
    </source>
</evidence>
<keyword evidence="3" id="KW-0722">Serine protease inhibitor</keyword>
<dbReference type="PANTHER" id="PTHR11461">
    <property type="entry name" value="SERINE PROTEASE INHIBITOR, SERPIN"/>
    <property type="match status" value="1"/>
</dbReference>
<dbReference type="InterPro" id="IPR000215">
    <property type="entry name" value="Serpin_fam"/>
</dbReference>
<dbReference type="SUPFAM" id="SSF56574">
    <property type="entry name" value="Serpins"/>
    <property type="match status" value="1"/>
</dbReference>
<dbReference type="RefSeq" id="XP_001950205.1">
    <property type="nucleotide sequence ID" value="XM_001950170.5"/>
</dbReference>
<evidence type="ECO:0000256" key="4">
    <source>
        <dbReference type="RuleBase" id="RU000411"/>
    </source>
</evidence>
<comment type="similarity">
    <text evidence="1 4">Belongs to the serpin family.</text>
</comment>
<evidence type="ECO:0000256" key="1">
    <source>
        <dbReference type="ARBA" id="ARBA00009500"/>
    </source>
</evidence>
<evidence type="ECO:0000313" key="7">
    <source>
        <dbReference type="Proteomes" id="UP000007819"/>
    </source>
</evidence>
<reference evidence="7" key="1">
    <citation type="submission" date="2010-06" db="EMBL/GenBank/DDBJ databases">
        <authorList>
            <person name="Jiang H."/>
            <person name="Abraham K."/>
            <person name="Ali S."/>
            <person name="Alsbrooks S.L."/>
            <person name="Anim B.N."/>
            <person name="Anosike U.S."/>
            <person name="Attaway T."/>
            <person name="Bandaranaike D.P."/>
            <person name="Battles P.K."/>
            <person name="Bell S.N."/>
            <person name="Bell A.V."/>
            <person name="Beltran B."/>
            <person name="Bickham C."/>
            <person name="Bustamante Y."/>
            <person name="Caleb T."/>
            <person name="Canada A."/>
            <person name="Cardenas V."/>
            <person name="Carter K."/>
            <person name="Chacko J."/>
            <person name="Chandrabose M.N."/>
            <person name="Chavez D."/>
            <person name="Chavez A."/>
            <person name="Chen L."/>
            <person name="Chu H.-S."/>
            <person name="Claassen K.J."/>
            <person name="Cockrell R."/>
            <person name="Collins M."/>
            <person name="Cooper J.A."/>
            <person name="Cree A."/>
            <person name="Curry S.M."/>
            <person name="Da Y."/>
            <person name="Dao M.D."/>
            <person name="Das B."/>
            <person name="Davila M.-L."/>
            <person name="Davy-Carroll L."/>
            <person name="Denson S."/>
            <person name="Dinh H."/>
            <person name="Ebong V.E."/>
            <person name="Edwards J.R."/>
            <person name="Egan A."/>
            <person name="El-Daye J."/>
            <person name="Escobedo L."/>
            <person name="Fernandez S."/>
            <person name="Fernando P.R."/>
            <person name="Flagg N."/>
            <person name="Forbes L.D."/>
            <person name="Fowler R.G."/>
            <person name="Fu Q."/>
            <person name="Gabisi R.A."/>
            <person name="Ganer J."/>
            <person name="Garbino Pronczuk A."/>
            <person name="Garcia R.M."/>
            <person name="Garner T."/>
            <person name="Garrett T.E."/>
            <person name="Gonzalez D.A."/>
            <person name="Hamid H."/>
            <person name="Hawkins E.S."/>
            <person name="Hirani K."/>
            <person name="Hogues M.E."/>
            <person name="Hollins B."/>
            <person name="Hsiao C.-H."/>
            <person name="Jabil R."/>
            <person name="James M.L."/>
            <person name="Jhangiani S.N."/>
            <person name="Johnson B."/>
            <person name="Johnson Q."/>
            <person name="Joshi V."/>
            <person name="Kalu J.B."/>
            <person name="Kam C."/>
            <person name="Kashfia A."/>
            <person name="Keebler J."/>
            <person name="Kisamo H."/>
            <person name="Kovar C.L."/>
            <person name="Lago L.A."/>
            <person name="Lai C.-Y."/>
            <person name="Laidlaw J."/>
            <person name="Lara F."/>
            <person name="Le T.-K."/>
            <person name="Lee S.L."/>
            <person name="Legall F.H."/>
            <person name="Lemon S.J."/>
            <person name="Lewis L.R."/>
            <person name="Li B."/>
            <person name="Liu Y."/>
            <person name="Liu Y.-S."/>
            <person name="Lopez J."/>
            <person name="Lozado R.J."/>
            <person name="Lu J."/>
            <person name="Madu R.C."/>
            <person name="Maheshwari M."/>
            <person name="Maheshwari R."/>
            <person name="Malloy K."/>
            <person name="Martinez E."/>
            <person name="Mathew T."/>
            <person name="Mercado I.C."/>
            <person name="Mercado C."/>
            <person name="Meyer B."/>
            <person name="Montgomery K."/>
            <person name="Morgan M.B."/>
            <person name="Munidasa M."/>
            <person name="Nazareth L.V."/>
            <person name="Nelson J."/>
            <person name="Ng B.M."/>
            <person name="Nguyen N.B."/>
            <person name="Nguyen P.Q."/>
            <person name="Nguyen T."/>
            <person name="Obregon M."/>
            <person name="Okwuonu G.O."/>
            <person name="Onwere C.G."/>
            <person name="Orozco G."/>
            <person name="Parra A."/>
            <person name="Patel S."/>
            <person name="Patil S."/>
            <person name="Perez A."/>
            <person name="Perez Y."/>
            <person name="Pham C."/>
            <person name="Primus E.L."/>
            <person name="Pu L.-L."/>
            <person name="Puazo M."/>
            <person name="Qin X."/>
            <person name="Quiroz J.B."/>
            <person name="Reese J."/>
            <person name="Richards S."/>
            <person name="Rives C.M."/>
            <person name="Robberts R."/>
            <person name="Ruiz S.J."/>
            <person name="Ruiz M.J."/>
            <person name="Santibanez J."/>
            <person name="Schneider B.W."/>
            <person name="Sisson I."/>
            <person name="Smith M."/>
            <person name="Sodergren E."/>
            <person name="Song X.-Z."/>
            <person name="Song B.B."/>
            <person name="Summersgill H."/>
            <person name="Thelus R."/>
            <person name="Thornton R.D."/>
            <person name="Trejos Z.Y."/>
            <person name="Usmani K."/>
            <person name="Vattathil S."/>
            <person name="Villasana D."/>
            <person name="Walker D.L."/>
            <person name="Wang S."/>
            <person name="Wang K."/>
            <person name="White C.S."/>
            <person name="Williams A.C."/>
            <person name="Williamson J."/>
            <person name="Wilson K."/>
            <person name="Woghiren I.O."/>
            <person name="Woodworth J.R."/>
            <person name="Worley K.C."/>
            <person name="Wright R.A."/>
            <person name="Wu W."/>
            <person name="Young L."/>
            <person name="Zhang L."/>
            <person name="Zhang J."/>
            <person name="Zhu Y."/>
            <person name="Muzny D.M."/>
            <person name="Weinstock G."/>
            <person name="Gibbs R.A."/>
        </authorList>
    </citation>
    <scope>NUCLEOTIDE SEQUENCE [LARGE SCALE GENOMIC DNA]</scope>
    <source>
        <strain evidence="7">LSR1</strain>
    </source>
</reference>